<dbReference type="InterPro" id="IPR050256">
    <property type="entry name" value="Glycosyltransferase_2"/>
</dbReference>
<dbReference type="GO" id="GO:0016020">
    <property type="term" value="C:membrane"/>
    <property type="evidence" value="ECO:0007669"/>
    <property type="project" value="UniProtKB-SubCell"/>
</dbReference>
<keyword evidence="2 10" id="KW-0808">Transferase</keyword>
<proteinExistence type="predicted"/>
<comment type="caution">
    <text evidence="10">The sequence shown here is derived from an EMBL/GenBank/DDBJ whole genome shotgun (WGS) entry which is preliminary data.</text>
</comment>
<dbReference type="InterPro" id="IPR027417">
    <property type="entry name" value="P-loop_NTPase"/>
</dbReference>
<dbReference type="InterPro" id="IPR029044">
    <property type="entry name" value="Nucleotide-diphossugar_trans"/>
</dbReference>
<feature type="transmembrane region" description="Helical" evidence="7">
    <location>
        <begin position="364"/>
        <end position="390"/>
    </location>
</feature>
<reference evidence="10" key="1">
    <citation type="journal article" date="2020" name="mSystems">
        <title>Genome- and Community-Level Interaction Insights into Carbon Utilization and Element Cycling Functions of Hydrothermarchaeota in Hydrothermal Sediment.</title>
        <authorList>
            <person name="Zhou Z."/>
            <person name="Liu Y."/>
            <person name="Xu W."/>
            <person name="Pan J."/>
            <person name="Luo Z.H."/>
            <person name="Li M."/>
        </authorList>
    </citation>
    <scope>NUCLEOTIDE SEQUENCE [LARGE SCALE GENOMIC DNA]</scope>
    <source>
        <strain evidence="10">SpSt-222</strain>
    </source>
</reference>
<gene>
    <name evidence="10" type="ORF">ENP47_00475</name>
</gene>
<keyword evidence="5 7" id="KW-0472">Membrane</keyword>
<feature type="domain" description="GtrA/DPMS transmembrane" evidence="9">
    <location>
        <begin position="299"/>
        <end position="415"/>
    </location>
</feature>
<accession>A0A7C1JZF4</accession>
<evidence type="ECO:0000256" key="6">
    <source>
        <dbReference type="SAM" id="MobiDB-lite"/>
    </source>
</evidence>
<dbReference type="Gene3D" id="3.90.550.10">
    <property type="entry name" value="Spore Coat Polysaccharide Biosynthesis Protein SpsA, Chain A"/>
    <property type="match status" value="1"/>
</dbReference>
<keyword evidence="3 7" id="KW-0812">Transmembrane</keyword>
<feature type="transmembrane region" description="Helical" evidence="7">
    <location>
        <begin position="396"/>
        <end position="415"/>
    </location>
</feature>
<evidence type="ECO:0000256" key="4">
    <source>
        <dbReference type="ARBA" id="ARBA00022989"/>
    </source>
</evidence>
<dbReference type="GO" id="GO:0004582">
    <property type="term" value="F:dolichyl-phosphate beta-D-mannosyltransferase activity"/>
    <property type="evidence" value="ECO:0007669"/>
    <property type="project" value="InterPro"/>
</dbReference>
<dbReference type="EMBL" id="DSJL01000001">
    <property type="protein sequence ID" value="HEF64079.1"/>
    <property type="molecule type" value="Genomic_DNA"/>
</dbReference>
<feature type="region of interest" description="Disordered" evidence="6">
    <location>
        <begin position="19"/>
        <end position="39"/>
    </location>
</feature>
<organism evidence="10">
    <name type="scientific">Thermomicrobium roseum</name>
    <dbReference type="NCBI Taxonomy" id="500"/>
    <lineage>
        <taxon>Bacteria</taxon>
        <taxon>Pseudomonadati</taxon>
        <taxon>Thermomicrobiota</taxon>
        <taxon>Thermomicrobia</taxon>
        <taxon>Thermomicrobiales</taxon>
        <taxon>Thermomicrobiaceae</taxon>
        <taxon>Thermomicrobium</taxon>
    </lineage>
</organism>
<dbReference type="InterPro" id="IPR001173">
    <property type="entry name" value="Glyco_trans_2-like"/>
</dbReference>
<feature type="compositionally biased region" description="Polar residues" evidence="6">
    <location>
        <begin position="25"/>
        <end position="39"/>
    </location>
</feature>
<evidence type="ECO:0000313" key="10">
    <source>
        <dbReference type="EMBL" id="HEF64079.1"/>
    </source>
</evidence>
<feature type="transmembrane region" description="Helical" evidence="7">
    <location>
        <begin position="323"/>
        <end position="343"/>
    </location>
</feature>
<evidence type="ECO:0000256" key="7">
    <source>
        <dbReference type="SAM" id="Phobius"/>
    </source>
</evidence>
<keyword evidence="4 7" id="KW-1133">Transmembrane helix</keyword>
<comment type="subcellular location">
    <subcellularLocation>
        <location evidence="1">Membrane</location>
        <topology evidence="1">Multi-pass membrane protein</topology>
    </subcellularLocation>
</comment>
<dbReference type="Pfam" id="PF00535">
    <property type="entry name" value="Glycos_transf_2"/>
    <property type="match status" value="1"/>
</dbReference>
<dbReference type="Gene3D" id="3.40.50.300">
    <property type="entry name" value="P-loop containing nucleotide triphosphate hydrolases"/>
    <property type="match status" value="1"/>
</dbReference>
<protein>
    <submittedName>
        <fullName evidence="10">Glycosyltransferase family 2 protein</fullName>
    </submittedName>
</protein>
<dbReference type="AlphaFoldDB" id="A0A7C1JZF4"/>
<evidence type="ECO:0000256" key="2">
    <source>
        <dbReference type="ARBA" id="ARBA00022679"/>
    </source>
</evidence>
<dbReference type="Pfam" id="PF04138">
    <property type="entry name" value="GtrA_DPMS_TM"/>
    <property type="match status" value="1"/>
</dbReference>
<feature type="domain" description="Glycosyltransferase 2-like" evidence="8">
    <location>
        <begin position="63"/>
        <end position="228"/>
    </location>
</feature>
<evidence type="ECO:0000256" key="5">
    <source>
        <dbReference type="ARBA" id="ARBA00023136"/>
    </source>
</evidence>
<dbReference type="PANTHER" id="PTHR48090">
    <property type="entry name" value="UNDECAPRENYL-PHOSPHATE 4-DEOXY-4-FORMAMIDO-L-ARABINOSE TRANSFERASE-RELATED"/>
    <property type="match status" value="1"/>
</dbReference>
<name>A0A7C1JZF4_THERO</name>
<evidence type="ECO:0000259" key="8">
    <source>
        <dbReference type="Pfam" id="PF00535"/>
    </source>
</evidence>
<dbReference type="InterPro" id="IPR007267">
    <property type="entry name" value="GtrA_DPMS_TM"/>
</dbReference>
<evidence type="ECO:0000259" key="9">
    <source>
        <dbReference type="Pfam" id="PF04138"/>
    </source>
</evidence>
<dbReference type="SUPFAM" id="SSF53448">
    <property type="entry name" value="Nucleotide-diphospho-sugar transferases"/>
    <property type="match status" value="1"/>
</dbReference>
<dbReference type="GO" id="GO:0000271">
    <property type="term" value="P:polysaccharide biosynthetic process"/>
    <property type="evidence" value="ECO:0007669"/>
    <property type="project" value="InterPro"/>
</dbReference>
<dbReference type="InterPro" id="IPR039528">
    <property type="entry name" value="DPM1-like"/>
</dbReference>
<evidence type="ECO:0000256" key="1">
    <source>
        <dbReference type="ARBA" id="ARBA00004141"/>
    </source>
</evidence>
<sequence length="799" mass="88662">MRVLHNIAVTACRSTAPPSIDLGGRNSSMTTRVTTRDQSLATTTETALATAAHATGHTLPAVTVIIPTRNEAENIEPLLTRLLPQLPPDSEVLFLDDSDDETPTRIRQAAARDSRIRLIHRPPGSRDGGLGGAVLAGFRSARCEWVAVMDADLQHPPELLPRLLAAAQLHRVELVIASRYRDNGQASGLHLLRLAISRASTTLARLAFPLRLRNVTDPMSGFFLVRRAQLQLESLRPRGFKVLLEILVRHPQLRVAEVSYVFGRRYAGRSKASVREGLRYLGHLATLRLGEERARFAGFAAVGTTGLVVNTLALLAFVELGQLHYLLGAAGATLVSSFWNFTFTDKLVFPDRRDGRRWTTRLSLFTAANIAGLLVRGPLLVLLTSIVGIYYLLSNILSLGALAVLRFGISTAWIWPTHRRRFSYDLHGILTVESAVNLPELERFRVDQVERPDITIEIGGLRSPGPLARFGWVDVAPESEQPRRIRYDDGLGPFGFWFEADLEFPIRITASPALRHSPHVLYTNVLEPILRWSFVRRGYALVHAACIAAGDRATLVTARTDTGKTTTILRILQHQRRASDRGAFLSDDLTLLRSDGLVLSYPKPLTISQHTVAAVPSAQLTRRQRFGLFLQSRIHSRSGRRFALLLASTRLPVATINLYTQWLVPPPKYHIEQLIPQVRRQASAHLAHIVVIERGSEAARPLEQTEALHILLENGDDAYGFPPYPAIRHLLTRPLGHDLTAAERAIVATALQGVTCQLLRRPALDWWRLIAERIGLDSSRAVSESLFTLPIAVESRTGR</sequence>
<dbReference type="PANTHER" id="PTHR48090:SF7">
    <property type="entry name" value="RFBJ PROTEIN"/>
    <property type="match status" value="1"/>
</dbReference>
<evidence type="ECO:0000256" key="3">
    <source>
        <dbReference type="ARBA" id="ARBA00022692"/>
    </source>
</evidence>
<dbReference type="CDD" id="cd06442">
    <property type="entry name" value="DPM1_like"/>
    <property type="match status" value="1"/>
</dbReference>
<feature type="transmembrane region" description="Helical" evidence="7">
    <location>
        <begin position="296"/>
        <end position="317"/>
    </location>
</feature>